<evidence type="ECO:0000313" key="2">
    <source>
        <dbReference type="Proteomes" id="UP001157502"/>
    </source>
</evidence>
<evidence type="ECO:0000313" key="1">
    <source>
        <dbReference type="EMBL" id="KAJ8011433.1"/>
    </source>
</evidence>
<organism evidence="1 2">
    <name type="scientific">Dallia pectoralis</name>
    <name type="common">Alaska blackfish</name>
    <dbReference type="NCBI Taxonomy" id="75939"/>
    <lineage>
        <taxon>Eukaryota</taxon>
        <taxon>Metazoa</taxon>
        <taxon>Chordata</taxon>
        <taxon>Craniata</taxon>
        <taxon>Vertebrata</taxon>
        <taxon>Euteleostomi</taxon>
        <taxon>Actinopterygii</taxon>
        <taxon>Neopterygii</taxon>
        <taxon>Teleostei</taxon>
        <taxon>Protacanthopterygii</taxon>
        <taxon>Esociformes</taxon>
        <taxon>Umbridae</taxon>
        <taxon>Dallia</taxon>
    </lineage>
</organism>
<dbReference type="Proteomes" id="UP001157502">
    <property type="component" value="Chromosome 5"/>
</dbReference>
<gene>
    <name evidence="1" type="ORF">DPEC_G00058160</name>
</gene>
<protein>
    <submittedName>
        <fullName evidence="1">Uncharacterized protein</fullName>
    </submittedName>
</protein>
<keyword evidence="2" id="KW-1185">Reference proteome</keyword>
<sequence length="422" mass="47962">MRSHKKDLKDPSCSRVAETKVKASRKAAVSDTDRGVKKTKVEEALVSKSIRVATNQKSKPSSEDENQPKAQVDRRKKDASDSIQGATMAMTKPSYETPSMARTMESEPHNPCDPKAVANIEEFSDEDLYRGEDEIEKDKKERDTQSGVQCLVPGAGDGVSVEDAVDLQTYSEREWKGHTAKSTLIRKGYRKVSEMFQGLRRVRGDNYCALRATLFQILTLSKHVSTRLLNSNITSKLLANEDMIGRWKFPFESSSRTTTRDAVAQMKVYLELLRDRWQAAVGSSVEEREVLCQQVFQGDEEYSLLEALKFLMLQTAVELHLLMEQSAATVPEFCWLLFARDSSSSPGTFLKNHLRHVGFSGGLEQVEMFLLGYSLEHTIQVYRLYKSDTEEFITYYPDDHRKDWPSVFLVTEDDRHYNVPVA</sequence>
<proteinExistence type="predicted"/>
<comment type="caution">
    <text evidence="1">The sequence shown here is derived from an EMBL/GenBank/DDBJ whole genome shotgun (WGS) entry which is preliminary data.</text>
</comment>
<accession>A0ACC2H6C3</accession>
<reference evidence="1" key="1">
    <citation type="submission" date="2021-05" db="EMBL/GenBank/DDBJ databases">
        <authorList>
            <person name="Pan Q."/>
            <person name="Jouanno E."/>
            <person name="Zahm M."/>
            <person name="Klopp C."/>
            <person name="Cabau C."/>
            <person name="Louis A."/>
            <person name="Berthelot C."/>
            <person name="Parey E."/>
            <person name="Roest Crollius H."/>
            <person name="Montfort J."/>
            <person name="Robinson-Rechavi M."/>
            <person name="Bouchez O."/>
            <person name="Lampietro C."/>
            <person name="Lopez Roques C."/>
            <person name="Donnadieu C."/>
            <person name="Postlethwait J."/>
            <person name="Bobe J."/>
            <person name="Dillon D."/>
            <person name="Chandos A."/>
            <person name="von Hippel F."/>
            <person name="Guiguen Y."/>
        </authorList>
    </citation>
    <scope>NUCLEOTIDE SEQUENCE</scope>
    <source>
        <strain evidence="1">YG-Jan2019</strain>
    </source>
</reference>
<dbReference type="EMBL" id="CM055732">
    <property type="protein sequence ID" value="KAJ8011433.1"/>
    <property type="molecule type" value="Genomic_DNA"/>
</dbReference>
<name>A0ACC2H6C3_DALPE</name>